<accession>A0ABY7BNL4</accession>
<organism evidence="3 4">
    <name type="scientific">Caldicellulosiruptor morganii</name>
    <dbReference type="NCBI Taxonomy" id="1387555"/>
    <lineage>
        <taxon>Bacteria</taxon>
        <taxon>Bacillati</taxon>
        <taxon>Bacillota</taxon>
        <taxon>Bacillota incertae sedis</taxon>
        <taxon>Caldicellulosiruptorales</taxon>
        <taxon>Caldicellulosiruptoraceae</taxon>
        <taxon>Caldicellulosiruptor</taxon>
    </lineage>
</organism>
<evidence type="ECO:0000259" key="2">
    <source>
        <dbReference type="PROSITE" id="PS51272"/>
    </source>
</evidence>
<evidence type="ECO:0000256" key="1">
    <source>
        <dbReference type="SAM" id="SignalP"/>
    </source>
</evidence>
<feature type="domain" description="SLH" evidence="2">
    <location>
        <begin position="24"/>
        <end position="85"/>
    </location>
</feature>
<name>A0ABY7BNL4_9FIRM</name>
<feature type="chain" id="PRO_5046408177" evidence="1">
    <location>
        <begin position="27"/>
        <end position="1076"/>
    </location>
</feature>
<evidence type="ECO:0000313" key="4">
    <source>
        <dbReference type="Proteomes" id="UP001164909"/>
    </source>
</evidence>
<dbReference type="Pfam" id="PF00395">
    <property type="entry name" value="SLH"/>
    <property type="match status" value="2"/>
</dbReference>
<feature type="signal peptide" evidence="1">
    <location>
        <begin position="1"/>
        <end position="26"/>
    </location>
</feature>
<proteinExistence type="predicted"/>
<protein>
    <submittedName>
        <fullName evidence="3">S-layer homology domain-containing protein</fullName>
    </submittedName>
</protein>
<keyword evidence="1" id="KW-0732">Signal</keyword>
<evidence type="ECO:0000313" key="3">
    <source>
        <dbReference type="EMBL" id="WAM34018.1"/>
    </source>
</evidence>
<reference evidence="3" key="1">
    <citation type="submission" date="2022-12" db="EMBL/GenBank/DDBJ databases">
        <authorList>
            <person name="Bing R.G."/>
            <person name="Willard D.J."/>
            <person name="Manesh M.J.H."/>
            <person name="Laemthong T."/>
            <person name="Crosby J.R."/>
            <person name="Kelly R.M."/>
        </authorList>
    </citation>
    <scope>NUCLEOTIDE SEQUENCE</scope>
    <source>
        <strain evidence="3">DSM 8990</strain>
    </source>
</reference>
<dbReference type="Proteomes" id="UP001164909">
    <property type="component" value="Chromosome"/>
</dbReference>
<sequence>MRKKLITAFVMLCFVIVSTGVFSAFAAYRDIPSNASYKQAVEKLNKLGILVYRDYFKPGASVTRGEFAAAIVRISNAEDEANLLKGYSQYPDIKPNTALCGFVNWAVKKKYMTPMADGKFNPNGPLTFAQATTAIVRMLGYSDSDLSGIWPQSYIDRASELGLIKGINLSASQKVPRWALALMLSRLLDTEVKTGGSQAQGSQSASSLVTASNQSSSGIKFSEYVGLYKSYVVLDTGKTSSKLLSNEVLTDSGVLVNTTKAQLEAGKRYMLQVDGSKITKVFGVETDSFQIISTKVDGKTVYYKESGKTKSITLPSSATYYYNGSKQSYDAIENVLKPNQKISFIYSEDRSKVDCIVIKDIYSPEVYGNYDELLVLATYKTSSALDPNQVQTDRGIYFVAPSIKPDSLEIGTKYGVYIKNDTITAVSQKVWTSDKFTIKNIDNYTLNAVQDDKTQKIQLSSKPLYYYQGTKQSYENLPNILKEGQILYVSKDIDTGRVMAYVIQDPYGSEYGNYIEAIVLQNALLNSSLENNQVLTDKGIYYLPSEDTKLEIGAKYGFYVKDDKITLVIKKLNATLQYEVTDVISDTNVKLKGAQGQENLILPQKPAYYYNGAKMNYTELKNVLKAGQKIYFGYAKDGRTCEYVVIQDPYSSEYGTYAEVIVMADSISSSKLATGEVLTDRGIYVVGRSAGKLSVGAKYGVYIKNDTITKVVKKLNNSEQAEITAVVSDTNVKLKKGSTENTMFLPQKPTYYYNGNKVSYDQLKSILKMGQKIYFGYNQSGSSYEYAIIQDPYYDEYGTYMEVIVMGTSKVTKGLAEDEVLTDRGILSLPSSQNTSLELGAKYGLYVDSSNNITYVYKKFNSTDGMTVVYALGSKVTVDKGGTQVDMNLPQNITYYYNGAKIDYQTALQKIVRNTSLVFGMSAQKQGKYDYCVIFDPVYSKPYLADEQTYLTLKAGDLDISGSSKVIKDGDVVDYSYIQKNDVVYAVTDIWGGNKFILVVDNKVEGYIKSYQPTRLTPRFIVATVFDPTSGKLVDRTYEVSEDFDPSVLLADTFKVGQRVYLILGYDGRVVNMVKP</sequence>
<keyword evidence="4" id="KW-1185">Reference proteome</keyword>
<feature type="domain" description="SLH" evidence="2">
    <location>
        <begin position="86"/>
        <end position="149"/>
    </location>
</feature>
<dbReference type="EMBL" id="CP113865">
    <property type="protein sequence ID" value="WAM34018.1"/>
    <property type="molecule type" value="Genomic_DNA"/>
</dbReference>
<gene>
    <name evidence="3" type="ORF">OTK00_000165</name>
</gene>
<dbReference type="InterPro" id="IPR001119">
    <property type="entry name" value="SLH_dom"/>
</dbReference>
<dbReference type="PROSITE" id="PS51272">
    <property type="entry name" value="SLH"/>
    <property type="match status" value="2"/>
</dbReference>
<dbReference type="RefSeq" id="WP_045168479.1">
    <property type="nucleotide sequence ID" value="NZ_CP113865.1"/>
</dbReference>